<dbReference type="SUPFAM" id="SSF53067">
    <property type="entry name" value="Actin-like ATPase domain"/>
    <property type="match status" value="1"/>
</dbReference>
<evidence type="ECO:0000256" key="7">
    <source>
        <dbReference type="ARBA" id="ARBA00022840"/>
    </source>
</evidence>
<keyword evidence="7" id="KW-0067">ATP-binding</keyword>
<evidence type="ECO:0000256" key="1">
    <source>
        <dbReference type="ARBA" id="ARBA00012122"/>
    </source>
</evidence>
<dbReference type="EC" id="2.7.1.59" evidence="1"/>
<evidence type="ECO:0000256" key="9">
    <source>
        <dbReference type="ARBA" id="ARBA00049065"/>
    </source>
</evidence>
<dbReference type="RefSeq" id="WP_080955055.1">
    <property type="nucleotide sequence ID" value="NZ_CCRK01000003.1"/>
</dbReference>
<sequence length="339" mass="34456">MSIAATPRTTGQPAIGSVGPAKPVFCVDIGGSFMKFAVSPAPGALVPLEKVATPAANWDDLAASLATLIERNAQAGDPTSPLALSIAGLIDPRAGVATSANIPCITGRRIGEELSGILGRPVLAANDADCLTLAEANEGAGRGHAVVFCAIMGTGIGGGLAIDGRLVRGAGGVTGEWGHGPILNTTVEIGGETLHIPRLSCGCGQSGCVDTIGGARGIERLHNFLHGCEETSYRILEDWQADEARAARTVAVYLELIADPLALSVNVTGASIVPVGGGLASVTPLIDALDRAVRKRILNRFDHPLVTPALRQEDGGLVGAAVLGHQSAGYGRESAVQGH</sequence>
<name>A0A0T7GJC2_NEOGA</name>
<dbReference type="Gene3D" id="3.30.420.40">
    <property type="match status" value="2"/>
</dbReference>
<evidence type="ECO:0000313" key="11">
    <source>
        <dbReference type="Proteomes" id="UP000039660"/>
    </source>
</evidence>
<organism evidence="10 11">
    <name type="scientific">Neorhizobium galegae bv. officinalis</name>
    <dbReference type="NCBI Taxonomy" id="323656"/>
    <lineage>
        <taxon>Bacteria</taxon>
        <taxon>Pseudomonadati</taxon>
        <taxon>Pseudomonadota</taxon>
        <taxon>Alphaproteobacteria</taxon>
        <taxon>Hyphomicrobiales</taxon>
        <taxon>Rhizobiaceae</taxon>
        <taxon>Rhizobium/Agrobacterium group</taxon>
        <taxon>Neorhizobium</taxon>
    </lineage>
</organism>
<dbReference type="PANTHER" id="PTHR18964">
    <property type="entry name" value="ROK (REPRESSOR, ORF, KINASE) FAMILY"/>
    <property type="match status" value="1"/>
</dbReference>
<keyword evidence="6" id="KW-0862">Zinc</keyword>
<evidence type="ECO:0000256" key="8">
    <source>
        <dbReference type="ARBA" id="ARBA00023277"/>
    </source>
</evidence>
<evidence type="ECO:0000256" key="6">
    <source>
        <dbReference type="ARBA" id="ARBA00022833"/>
    </source>
</evidence>
<evidence type="ECO:0000256" key="5">
    <source>
        <dbReference type="ARBA" id="ARBA00022777"/>
    </source>
</evidence>
<keyword evidence="8" id="KW-0119">Carbohydrate metabolism</keyword>
<keyword evidence="3" id="KW-0479">Metal-binding</keyword>
<evidence type="ECO:0000256" key="3">
    <source>
        <dbReference type="ARBA" id="ARBA00022723"/>
    </source>
</evidence>
<dbReference type="GO" id="GO:0045127">
    <property type="term" value="F:N-acetylglucosamine kinase activity"/>
    <property type="evidence" value="ECO:0007669"/>
    <property type="project" value="UniProtKB-EC"/>
</dbReference>
<dbReference type="PROSITE" id="PS01125">
    <property type="entry name" value="ROK"/>
    <property type="match status" value="1"/>
</dbReference>
<proteinExistence type="predicted"/>
<dbReference type="PANTHER" id="PTHR18964:SF162">
    <property type="entry name" value="N-ACETYL-D-GLUCOSAMINE KINASE"/>
    <property type="match status" value="1"/>
</dbReference>
<dbReference type="AlphaFoldDB" id="A0A0T7GJC2"/>
<dbReference type="EMBL" id="CCRK01000003">
    <property type="protein sequence ID" value="CDZ47374.1"/>
    <property type="molecule type" value="Genomic_DNA"/>
</dbReference>
<keyword evidence="4" id="KW-0547">Nucleotide-binding</keyword>
<accession>A0A0T7GJC2</accession>
<dbReference type="InterPro" id="IPR000600">
    <property type="entry name" value="ROK"/>
</dbReference>
<comment type="catalytic activity">
    <reaction evidence="9">
        <text>N-acetyl-D-glucosamine + ATP = N-acetyl-D-glucosamine 6-phosphate + ADP + H(+)</text>
        <dbReference type="Rhea" id="RHEA:17417"/>
        <dbReference type="ChEBI" id="CHEBI:15378"/>
        <dbReference type="ChEBI" id="CHEBI:30616"/>
        <dbReference type="ChEBI" id="CHEBI:57513"/>
        <dbReference type="ChEBI" id="CHEBI:456216"/>
        <dbReference type="ChEBI" id="CHEBI:506227"/>
        <dbReference type="EC" id="2.7.1.59"/>
    </reaction>
</comment>
<evidence type="ECO:0000313" key="10">
    <source>
        <dbReference type="EMBL" id="CDZ47374.1"/>
    </source>
</evidence>
<dbReference type="InterPro" id="IPR049874">
    <property type="entry name" value="ROK_cs"/>
</dbReference>
<evidence type="ECO:0000256" key="2">
    <source>
        <dbReference type="ARBA" id="ARBA00022679"/>
    </source>
</evidence>
<dbReference type="GO" id="GO:0005524">
    <property type="term" value="F:ATP binding"/>
    <property type="evidence" value="ECO:0007669"/>
    <property type="project" value="UniProtKB-KW"/>
</dbReference>
<gene>
    <name evidence="10" type="ORF">NGAL_HAMBI1189_18850</name>
</gene>
<dbReference type="Pfam" id="PF00480">
    <property type="entry name" value="ROK"/>
    <property type="match status" value="1"/>
</dbReference>
<dbReference type="InterPro" id="IPR043129">
    <property type="entry name" value="ATPase_NBD"/>
</dbReference>
<reference evidence="10 11" key="1">
    <citation type="submission" date="2014-08" db="EMBL/GenBank/DDBJ databases">
        <authorList>
            <person name="Chen Y.-H."/>
        </authorList>
    </citation>
    <scope>NUCLEOTIDE SEQUENCE [LARGE SCALE GENOMIC DNA]</scope>
</reference>
<protein>
    <recommendedName>
        <fullName evidence="1">N-acetylglucosamine kinase</fullName>
        <ecNumber evidence="1">2.7.1.59</ecNumber>
    </recommendedName>
</protein>
<dbReference type="Proteomes" id="UP000039660">
    <property type="component" value="Unassembled WGS sequence"/>
</dbReference>
<evidence type="ECO:0000256" key="4">
    <source>
        <dbReference type="ARBA" id="ARBA00022741"/>
    </source>
</evidence>
<dbReference type="CDD" id="cd24057">
    <property type="entry name" value="ASKHA_NBD_ROK_NAGK"/>
    <property type="match status" value="1"/>
</dbReference>
<keyword evidence="5 10" id="KW-0418">Kinase</keyword>
<keyword evidence="2" id="KW-0808">Transferase</keyword>
<dbReference type="GO" id="GO:0046872">
    <property type="term" value="F:metal ion binding"/>
    <property type="evidence" value="ECO:0007669"/>
    <property type="project" value="UniProtKB-KW"/>
</dbReference>